<comment type="caution">
    <text evidence="2">The sequence shown here is derived from an EMBL/GenBank/DDBJ whole genome shotgun (WGS) entry which is preliminary data.</text>
</comment>
<dbReference type="AlphaFoldDB" id="A0A9P4SCS8"/>
<protein>
    <submittedName>
        <fullName evidence="2">Uncharacterized protein</fullName>
    </submittedName>
</protein>
<dbReference type="EMBL" id="MU006093">
    <property type="protein sequence ID" value="KAF2840235.1"/>
    <property type="molecule type" value="Genomic_DNA"/>
</dbReference>
<gene>
    <name evidence="2" type="ORF">M501DRAFT_1002548</name>
</gene>
<reference evidence="2" key="1">
    <citation type="journal article" date="2020" name="Stud. Mycol.">
        <title>101 Dothideomycetes genomes: a test case for predicting lifestyles and emergence of pathogens.</title>
        <authorList>
            <person name="Haridas S."/>
            <person name="Albert R."/>
            <person name="Binder M."/>
            <person name="Bloem J."/>
            <person name="Labutti K."/>
            <person name="Salamov A."/>
            <person name="Andreopoulos B."/>
            <person name="Baker S."/>
            <person name="Barry K."/>
            <person name="Bills G."/>
            <person name="Bluhm B."/>
            <person name="Cannon C."/>
            <person name="Castanera R."/>
            <person name="Culley D."/>
            <person name="Daum C."/>
            <person name="Ezra D."/>
            <person name="Gonzalez J."/>
            <person name="Henrissat B."/>
            <person name="Kuo A."/>
            <person name="Liang C."/>
            <person name="Lipzen A."/>
            <person name="Lutzoni F."/>
            <person name="Magnuson J."/>
            <person name="Mondo S."/>
            <person name="Nolan M."/>
            <person name="Ohm R."/>
            <person name="Pangilinan J."/>
            <person name="Park H.-J."/>
            <person name="Ramirez L."/>
            <person name="Alfaro M."/>
            <person name="Sun H."/>
            <person name="Tritt A."/>
            <person name="Yoshinaga Y."/>
            <person name="Zwiers L.-H."/>
            <person name="Turgeon B."/>
            <person name="Goodwin S."/>
            <person name="Spatafora J."/>
            <person name="Crous P."/>
            <person name="Grigoriev I."/>
        </authorList>
    </citation>
    <scope>NUCLEOTIDE SEQUENCE</scope>
    <source>
        <strain evidence="2">CBS 101060</strain>
    </source>
</reference>
<feature type="region of interest" description="Disordered" evidence="1">
    <location>
        <begin position="206"/>
        <end position="231"/>
    </location>
</feature>
<name>A0A9P4SCS8_9PEZI</name>
<feature type="compositionally biased region" description="Basic and acidic residues" evidence="1">
    <location>
        <begin position="219"/>
        <end position="231"/>
    </location>
</feature>
<dbReference type="Proteomes" id="UP000799429">
    <property type="component" value="Unassembled WGS sequence"/>
</dbReference>
<evidence type="ECO:0000256" key="1">
    <source>
        <dbReference type="SAM" id="MobiDB-lite"/>
    </source>
</evidence>
<sequence length="231" mass="26253">MDATLYLVYQKTPINHVMPKHTSTNIRRTDGLFVTNLTKVSVFTMCIIEWYKCSCKAEIRKDITKCKLAQESSSFMGICVRRELNPQLLEGEGPCGECKMERLGWRNELAEFRSRANIPESGEGINNSPCPRFAVKDNKADGTATIATLLSNVRCETPLLFPVRPAYVPQPTAHPSLRIWIGNYGYVAVWEGAIITKKSFRELRMNGKEQEEEDDDLLDDNHSVESDELYK</sequence>
<evidence type="ECO:0000313" key="2">
    <source>
        <dbReference type="EMBL" id="KAF2840235.1"/>
    </source>
</evidence>
<evidence type="ECO:0000313" key="3">
    <source>
        <dbReference type="Proteomes" id="UP000799429"/>
    </source>
</evidence>
<proteinExistence type="predicted"/>
<accession>A0A9P4SCS8</accession>
<keyword evidence="3" id="KW-1185">Reference proteome</keyword>
<organism evidence="2 3">
    <name type="scientific">Patellaria atrata CBS 101060</name>
    <dbReference type="NCBI Taxonomy" id="1346257"/>
    <lineage>
        <taxon>Eukaryota</taxon>
        <taxon>Fungi</taxon>
        <taxon>Dikarya</taxon>
        <taxon>Ascomycota</taxon>
        <taxon>Pezizomycotina</taxon>
        <taxon>Dothideomycetes</taxon>
        <taxon>Dothideomycetes incertae sedis</taxon>
        <taxon>Patellariales</taxon>
        <taxon>Patellariaceae</taxon>
        <taxon>Patellaria</taxon>
    </lineage>
</organism>